<evidence type="ECO:0000313" key="7">
    <source>
        <dbReference type="EMBL" id="GAB63610.1"/>
    </source>
</evidence>
<comment type="caution">
    <text evidence="7">The sequence shown here is derived from an EMBL/GenBank/DDBJ whole genome shotgun (WGS) entry which is preliminary data.</text>
</comment>
<dbReference type="EMBL" id="BAFH01000004">
    <property type="protein sequence ID" value="GAB63610.1"/>
    <property type="molecule type" value="Genomic_DNA"/>
</dbReference>
<accession>I3IPG5</accession>
<feature type="transmembrane region" description="Helical" evidence="6">
    <location>
        <begin position="315"/>
        <end position="335"/>
    </location>
</feature>
<feature type="transmembrane region" description="Helical" evidence="6">
    <location>
        <begin position="240"/>
        <end position="261"/>
    </location>
</feature>
<keyword evidence="3 6" id="KW-0812">Transmembrane</keyword>
<evidence type="ECO:0000313" key="8">
    <source>
        <dbReference type="Proteomes" id="UP000002985"/>
    </source>
</evidence>
<organism evidence="7 8">
    <name type="scientific">Candidatus Jettenia caeni</name>
    <dbReference type="NCBI Taxonomy" id="247490"/>
    <lineage>
        <taxon>Bacteria</taxon>
        <taxon>Pseudomonadati</taxon>
        <taxon>Planctomycetota</taxon>
        <taxon>Candidatus Brocadiia</taxon>
        <taxon>Candidatus Brocadiales</taxon>
        <taxon>Candidatus Brocadiaceae</taxon>
        <taxon>Candidatus Jettenia</taxon>
    </lineage>
</organism>
<dbReference type="eggNOG" id="COG2244">
    <property type="taxonomic scope" value="Bacteria"/>
</dbReference>
<comment type="subcellular location">
    <subcellularLocation>
        <location evidence="1">Cell membrane</location>
        <topology evidence="1">Multi-pass membrane protein</topology>
    </subcellularLocation>
</comment>
<evidence type="ECO:0000256" key="4">
    <source>
        <dbReference type="ARBA" id="ARBA00022989"/>
    </source>
</evidence>
<evidence type="ECO:0000256" key="5">
    <source>
        <dbReference type="ARBA" id="ARBA00023136"/>
    </source>
</evidence>
<keyword evidence="2" id="KW-1003">Cell membrane</keyword>
<keyword evidence="8" id="KW-1185">Reference proteome</keyword>
<proteinExistence type="predicted"/>
<dbReference type="InterPro" id="IPR050833">
    <property type="entry name" value="Poly_Biosynth_Transport"/>
</dbReference>
<feature type="transmembrane region" description="Helical" evidence="6">
    <location>
        <begin position="200"/>
        <end position="219"/>
    </location>
</feature>
<name>I3IPG5_9BACT</name>
<feature type="transmembrane region" description="Helical" evidence="6">
    <location>
        <begin position="341"/>
        <end position="365"/>
    </location>
</feature>
<feature type="transmembrane region" description="Helical" evidence="6">
    <location>
        <begin position="401"/>
        <end position="430"/>
    </location>
</feature>
<feature type="transmembrane region" description="Helical" evidence="6">
    <location>
        <begin position="108"/>
        <end position="131"/>
    </location>
</feature>
<dbReference type="InterPro" id="IPR002797">
    <property type="entry name" value="Polysacc_synth"/>
</dbReference>
<gene>
    <name evidence="7" type="ORF">KSU1_D0301</name>
</gene>
<feature type="transmembrane region" description="Helical" evidence="6">
    <location>
        <begin position="40"/>
        <end position="61"/>
    </location>
</feature>
<dbReference type="CDD" id="cd13128">
    <property type="entry name" value="MATE_Wzx_like"/>
    <property type="match status" value="1"/>
</dbReference>
<dbReference type="OrthoDB" id="291846at2"/>
<keyword evidence="4 6" id="KW-1133">Transmembrane helix</keyword>
<feature type="transmembrane region" description="Helical" evidence="6">
    <location>
        <begin position="170"/>
        <end position="194"/>
    </location>
</feature>
<dbReference type="AlphaFoldDB" id="I3IPG5"/>
<evidence type="ECO:0000256" key="2">
    <source>
        <dbReference type="ARBA" id="ARBA00022475"/>
    </source>
</evidence>
<feature type="transmembrane region" description="Helical" evidence="6">
    <location>
        <begin position="273"/>
        <end position="295"/>
    </location>
</feature>
<dbReference type="Pfam" id="PF01943">
    <property type="entry name" value="Polysacc_synt"/>
    <property type="match status" value="1"/>
</dbReference>
<dbReference type="Proteomes" id="UP000002985">
    <property type="component" value="Unassembled WGS sequence"/>
</dbReference>
<sequence length="437" mass="48118">MRTKIYALLTVQNGSFHQTLFDLYRRSIASDFIRKVMETFAAQVVQVCISLLTTVLVARALGPEGRGLYAVASAISAMGVQFGNLGLHASNTYYVAKNRELLPSLLGNTIAVSFIFGSFVIGLTWLIFFLWPTIQPVHGLLLIMALAWIPFGLAHMLMQNLLLGIHKVRAFNISEIVTKILGITLIGLIVMSGNVTVEKIFLAGFITFFFTLPWMLWCLKPYIVSFPFPSFTVFKENIFYGLKAYLGAFFAFLVLRVDLLMVKHILGAQQAGYYSIAVTMTNVLFMLPVAIGTILFPKLSSLSTELDKWILAKKVALLVGVMMVVIAGLATLLAAPLVRLLFGMAFLPVVIPFICLLPGIVMLSINSIYMNYFASMGMPLITVYSPAIAAILNILLNLKIIPIFGVVGASIASTVSYGFMLIASIIYIFYARRNVVS</sequence>
<protein>
    <submittedName>
        <fullName evidence="7">Polysaccharide biosynthesis protein</fullName>
    </submittedName>
</protein>
<dbReference type="PANTHER" id="PTHR30250:SF26">
    <property type="entry name" value="PSMA PROTEIN"/>
    <property type="match status" value="1"/>
</dbReference>
<evidence type="ECO:0000256" key="3">
    <source>
        <dbReference type="ARBA" id="ARBA00022692"/>
    </source>
</evidence>
<evidence type="ECO:0000256" key="6">
    <source>
        <dbReference type="SAM" id="Phobius"/>
    </source>
</evidence>
<feature type="transmembrane region" description="Helical" evidence="6">
    <location>
        <begin position="137"/>
        <end position="158"/>
    </location>
</feature>
<keyword evidence="5 6" id="KW-0472">Membrane</keyword>
<reference evidence="7 8" key="1">
    <citation type="journal article" date="2012" name="FEBS Lett.">
        <title>Anammox organism KSU-1 expresses a NirK-type copper-containing nitrite reductase instead of a NirS-type with cytochrome cd1.</title>
        <authorList>
            <person name="Hira D."/>
            <person name="Toh H."/>
            <person name="Migita C.T."/>
            <person name="Okubo H."/>
            <person name="Nishiyama T."/>
            <person name="Hattori M."/>
            <person name="Furukawa K."/>
            <person name="Fujii T."/>
        </authorList>
    </citation>
    <scope>NUCLEOTIDE SEQUENCE [LARGE SCALE GENOMIC DNA]</scope>
</reference>
<dbReference type="GO" id="GO:0005886">
    <property type="term" value="C:plasma membrane"/>
    <property type="evidence" value="ECO:0007669"/>
    <property type="project" value="UniProtKB-SubCell"/>
</dbReference>
<dbReference type="STRING" id="247490.KSU1_D0301"/>
<evidence type="ECO:0000256" key="1">
    <source>
        <dbReference type="ARBA" id="ARBA00004651"/>
    </source>
</evidence>
<feature type="transmembrane region" description="Helical" evidence="6">
    <location>
        <begin position="67"/>
        <end position="87"/>
    </location>
</feature>
<dbReference type="PANTHER" id="PTHR30250">
    <property type="entry name" value="PST FAMILY PREDICTED COLANIC ACID TRANSPORTER"/>
    <property type="match status" value="1"/>
</dbReference>
<feature type="transmembrane region" description="Helical" evidence="6">
    <location>
        <begin position="372"/>
        <end position="395"/>
    </location>
</feature>